<dbReference type="Pfam" id="PF07686">
    <property type="entry name" value="V-set"/>
    <property type="match status" value="2"/>
</dbReference>
<dbReference type="CDD" id="cd00099">
    <property type="entry name" value="IgV"/>
    <property type="match status" value="2"/>
</dbReference>
<dbReference type="SUPFAM" id="SSF48726">
    <property type="entry name" value="Immunoglobulin"/>
    <property type="match status" value="2"/>
</dbReference>
<feature type="domain" description="Ig-like" evidence="10">
    <location>
        <begin position="140"/>
        <end position="232"/>
    </location>
</feature>
<evidence type="ECO:0000256" key="8">
    <source>
        <dbReference type="SAM" id="Phobius"/>
    </source>
</evidence>
<dbReference type="PROSITE" id="PS50835">
    <property type="entry name" value="IG_LIKE"/>
    <property type="match status" value="2"/>
</dbReference>
<accession>A0AAW0NS34</accession>
<dbReference type="GO" id="GO:0002376">
    <property type="term" value="P:immune system process"/>
    <property type="evidence" value="ECO:0007669"/>
    <property type="project" value="UniProtKB-KW"/>
</dbReference>
<dbReference type="InterPro" id="IPR036179">
    <property type="entry name" value="Ig-like_dom_sf"/>
</dbReference>
<keyword evidence="6" id="KW-1015">Disulfide bond</keyword>
<dbReference type="InterPro" id="IPR013783">
    <property type="entry name" value="Ig-like_fold"/>
</dbReference>
<keyword evidence="3 9" id="KW-0732">Signal</keyword>
<evidence type="ECO:0000256" key="3">
    <source>
        <dbReference type="ARBA" id="ARBA00022729"/>
    </source>
</evidence>
<dbReference type="InterPro" id="IPR013106">
    <property type="entry name" value="Ig_V-set"/>
</dbReference>
<dbReference type="Proteomes" id="UP001460270">
    <property type="component" value="Unassembled WGS sequence"/>
</dbReference>
<evidence type="ECO:0000256" key="1">
    <source>
        <dbReference type="ARBA" id="ARBA00004236"/>
    </source>
</evidence>
<sequence length="340" mass="37516">MMVPLRSLILQCLLSASVARLNSLPAKDSFLSATVGGTITLRCASGDDVKVGAKLYWYKQKLGMKPVLVSSYFKYEKKGTLHGEFHNNTRLTLDYENDQNNLKIQNVGVFDSAVYHCMRCYLHHSDFLESVAVVVKSLNPTVEVQQSPNEDVDLGQSVILNCTVQTEGCDGPHRVHWFKQSEESAAGVLYSSGGNSDQCESKTTDSQINSCVYNLPIRNVSSEQTGTYYCAVAACGQVLFGDGTRVNVKVRMDVQTLVISVLTGALAFSSVLIMFLGLYLCRMKKKYSSLSTNSRMMTTTNEQDPDVSSLHYAALSVQPSSRRQRVTAQTDCVYSTVQQN</sequence>
<feature type="signal peptide" evidence="9">
    <location>
        <begin position="1"/>
        <end position="19"/>
    </location>
</feature>
<evidence type="ECO:0000256" key="7">
    <source>
        <dbReference type="ARBA" id="ARBA00023180"/>
    </source>
</evidence>
<dbReference type="SMART" id="SM00409">
    <property type="entry name" value="IG"/>
    <property type="match status" value="2"/>
</dbReference>
<comment type="subcellular location">
    <subcellularLocation>
        <location evidence="1">Cell membrane</location>
    </subcellularLocation>
</comment>
<evidence type="ECO:0000256" key="9">
    <source>
        <dbReference type="SAM" id="SignalP"/>
    </source>
</evidence>
<keyword evidence="12" id="KW-1185">Reference proteome</keyword>
<evidence type="ECO:0000256" key="6">
    <source>
        <dbReference type="ARBA" id="ARBA00023157"/>
    </source>
</evidence>
<proteinExistence type="predicted"/>
<keyword evidence="5 8" id="KW-0472">Membrane</keyword>
<keyword evidence="7" id="KW-0325">Glycoprotein</keyword>
<feature type="chain" id="PRO_5043822040" description="Ig-like domain-containing protein" evidence="9">
    <location>
        <begin position="20"/>
        <end position="340"/>
    </location>
</feature>
<evidence type="ECO:0000256" key="5">
    <source>
        <dbReference type="ARBA" id="ARBA00023136"/>
    </source>
</evidence>
<keyword evidence="8" id="KW-1133">Transmembrane helix</keyword>
<name>A0AAW0NS34_9GOBI</name>
<protein>
    <recommendedName>
        <fullName evidence="10">Ig-like domain-containing protein</fullName>
    </recommendedName>
</protein>
<evidence type="ECO:0000259" key="10">
    <source>
        <dbReference type="PROSITE" id="PS50835"/>
    </source>
</evidence>
<dbReference type="InterPro" id="IPR052051">
    <property type="entry name" value="TCR_complex_component"/>
</dbReference>
<evidence type="ECO:0000313" key="11">
    <source>
        <dbReference type="EMBL" id="KAK7904664.1"/>
    </source>
</evidence>
<dbReference type="InterPro" id="IPR003599">
    <property type="entry name" value="Ig_sub"/>
</dbReference>
<dbReference type="PANTHER" id="PTHR19433:SF133">
    <property type="entry name" value="IMMUNE-TYPE RECEPTOR 5 PRECURSOR-RELATED"/>
    <property type="match status" value="1"/>
</dbReference>
<dbReference type="SMART" id="SM00406">
    <property type="entry name" value="IGv"/>
    <property type="match status" value="2"/>
</dbReference>
<dbReference type="GO" id="GO:0005886">
    <property type="term" value="C:plasma membrane"/>
    <property type="evidence" value="ECO:0007669"/>
    <property type="project" value="UniProtKB-SubCell"/>
</dbReference>
<dbReference type="AlphaFoldDB" id="A0AAW0NS34"/>
<dbReference type="InterPro" id="IPR007110">
    <property type="entry name" value="Ig-like_dom"/>
</dbReference>
<evidence type="ECO:0000256" key="4">
    <source>
        <dbReference type="ARBA" id="ARBA00022859"/>
    </source>
</evidence>
<gene>
    <name evidence="11" type="ORF">WMY93_017271</name>
</gene>
<dbReference type="Gene3D" id="2.60.40.10">
    <property type="entry name" value="Immunoglobulins"/>
    <property type="match status" value="2"/>
</dbReference>
<dbReference type="EMBL" id="JBBPFD010000012">
    <property type="protein sequence ID" value="KAK7904664.1"/>
    <property type="molecule type" value="Genomic_DNA"/>
</dbReference>
<evidence type="ECO:0000256" key="2">
    <source>
        <dbReference type="ARBA" id="ARBA00022475"/>
    </source>
</evidence>
<keyword evidence="2" id="KW-1003">Cell membrane</keyword>
<dbReference type="GO" id="GO:0009617">
    <property type="term" value="P:response to bacterium"/>
    <property type="evidence" value="ECO:0007669"/>
    <property type="project" value="TreeGrafter"/>
</dbReference>
<feature type="domain" description="Ig-like" evidence="10">
    <location>
        <begin position="25"/>
        <end position="117"/>
    </location>
</feature>
<reference evidence="12" key="1">
    <citation type="submission" date="2024-04" db="EMBL/GenBank/DDBJ databases">
        <title>Salinicola lusitanus LLJ914,a marine bacterium isolated from the Okinawa Trough.</title>
        <authorList>
            <person name="Li J."/>
        </authorList>
    </citation>
    <scope>NUCLEOTIDE SEQUENCE [LARGE SCALE GENOMIC DNA]</scope>
</reference>
<organism evidence="11 12">
    <name type="scientific">Mugilogobius chulae</name>
    <name type="common">yellowstripe goby</name>
    <dbReference type="NCBI Taxonomy" id="88201"/>
    <lineage>
        <taxon>Eukaryota</taxon>
        <taxon>Metazoa</taxon>
        <taxon>Chordata</taxon>
        <taxon>Craniata</taxon>
        <taxon>Vertebrata</taxon>
        <taxon>Euteleostomi</taxon>
        <taxon>Actinopterygii</taxon>
        <taxon>Neopterygii</taxon>
        <taxon>Teleostei</taxon>
        <taxon>Neoteleostei</taxon>
        <taxon>Acanthomorphata</taxon>
        <taxon>Gobiaria</taxon>
        <taxon>Gobiiformes</taxon>
        <taxon>Gobioidei</taxon>
        <taxon>Gobiidae</taxon>
        <taxon>Gobionellinae</taxon>
        <taxon>Mugilogobius</taxon>
    </lineage>
</organism>
<comment type="caution">
    <text evidence="11">The sequence shown here is derived from an EMBL/GenBank/DDBJ whole genome shotgun (WGS) entry which is preliminary data.</text>
</comment>
<dbReference type="PANTHER" id="PTHR19433">
    <property type="entry name" value="T-CELL RECEPTOR ALPHA CHAIN V REGION-RELATED"/>
    <property type="match status" value="1"/>
</dbReference>
<evidence type="ECO:0000313" key="12">
    <source>
        <dbReference type="Proteomes" id="UP001460270"/>
    </source>
</evidence>
<keyword evidence="8" id="KW-0812">Transmembrane</keyword>
<feature type="transmembrane region" description="Helical" evidence="8">
    <location>
        <begin position="257"/>
        <end position="281"/>
    </location>
</feature>
<keyword evidence="4" id="KW-0391">Immunity</keyword>